<feature type="region of interest" description="Disordered" evidence="1">
    <location>
        <begin position="164"/>
        <end position="192"/>
    </location>
</feature>
<evidence type="ECO:0000313" key="3">
    <source>
        <dbReference type="Proteomes" id="UP001286456"/>
    </source>
</evidence>
<dbReference type="Proteomes" id="UP001286456">
    <property type="component" value="Unassembled WGS sequence"/>
</dbReference>
<protein>
    <submittedName>
        <fullName evidence="2">Uncharacterized protein</fullName>
    </submittedName>
</protein>
<name>A0AAE0IWS9_9PEZI</name>
<reference evidence="2" key="2">
    <citation type="submission" date="2023-06" db="EMBL/GenBank/DDBJ databases">
        <authorList>
            <consortium name="Lawrence Berkeley National Laboratory"/>
            <person name="Haridas S."/>
            <person name="Hensen N."/>
            <person name="Bonometti L."/>
            <person name="Westerberg I."/>
            <person name="Brannstrom I.O."/>
            <person name="Guillou S."/>
            <person name="Cros-Aarteil S."/>
            <person name="Calhoun S."/>
            <person name="Kuo A."/>
            <person name="Mondo S."/>
            <person name="Pangilinan J."/>
            <person name="Riley R."/>
            <person name="Labutti K."/>
            <person name="Andreopoulos B."/>
            <person name="Lipzen A."/>
            <person name="Chen C."/>
            <person name="Yanf M."/>
            <person name="Daum C."/>
            <person name="Ng V."/>
            <person name="Clum A."/>
            <person name="Steindorff A."/>
            <person name="Ohm R."/>
            <person name="Martin F."/>
            <person name="Silar P."/>
            <person name="Natvig D."/>
            <person name="Lalanne C."/>
            <person name="Gautier V."/>
            <person name="Ament-Velasquez S.L."/>
            <person name="Kruys A."/>
            <person name="Hutchinson M.I."/>
            <person name="Powell A.J."/>
            <person name="Barry K."/>
            <person name="Miller A.N."/>
            <person name="Grigoriev I.V."/>
            <person name="Debuchy R."/>
            <person name="Gladieux P."/>
            <person name="Thoren M.H."/>
            <person name="Johannesson H."/>
        </authorList>
    </citation>
    <scope>NUCLEOTIDE SEQUENCE</scope>
    <source>
        <strain evidence="2">SMH4131-1</strain>
    </source>
</reference>
<proteinExistence type="predicted"/>
<sequence>MSAKEEARPSSPAKFAAKALSLLRGKSPAPRWPDAEQSLGESITSTVELKSRVWVAKGPALEIFETDIRPRIIAHLANMDVQQEEEPVFLRLYMMGKSPEMAQPTVMVCCVNKAVRLAWRDTIERSCLLGDYPGFCLGHSPKMLEAPSLAGLIMGRGSALEVANPDDLGGNGSGSVGAEGSSGGTQPTRVVQ</sequence>
<accession>A0AAE0IWS9</accession>
<evidence type="ECO:0000313" key="2">
    <source>
        <dbReference type="EMBL" id="KAK3332677.1"/>
    </source>
</evidence>
<dbReference type="EMBL" id="JAUEPO010000002">
    <property type="protein sequence ID" value="KAK3332677.1"/>
    <property type="molecule type" value="Genomic_DNA"/>
</dbReference>
<evidence type="ECO:0000256" key="1">
    <source>
        <dbReference type="SAM" id="MobiDB-lite"/>
    </source>
</evidence>
<gene>
    <name evidence="2" type="ORF">B0T19DRAFT_473508</name>
</gene>
<feature type="compositionally biased region" description="Gly residues" evidence="1">
    <location>
        <begin position="169"/>
        <end position="183"/>
    </location>
</feature>
<organism evidence="2 3">
    <name type="scientific">Cercophora scortea</name>
    <dbReference type="NCBI Taxonomy" id="314031"/>
    <lineage>
        <taxon>Eukaryota</taxon>
        <taxon>Fungi</taxon>
        <taxon>Dikarya</taxon>
        <taxon>Ascomycota</taxon>
        <taxon>Pezizomycotina</taxon>
        <taxon>Sordariomycetes</taxon>
        <taxon>Sordariomycetidae</taxon>
        <taxon>Sordariales</taxon>
        <taxon>Lasiosphaeriaceae</taxon>
        <taxon>Cercophora</taxon>
    </lineage>
</organism>
<reference evidence="2" key="1">
    <citation type="journal article" date="2023" name="Mol. Phylogenet. Evol.">
        <title>Genome-scale phylogeny and comparative genomics of the fungal order Sordariales.</title>
        <authorList>
            <person name="Hensen N."/>
            <person name="Bonometti L."/>
            <person name="Westerberg I."/>
            <person name="Brannstrom I.O."/>
            <person name="Guillou S."/>
            <person name="Cros-Aarteil S."/>
            <person name="Calhoun S."/>
            <person name="Haridas S."/>
            <person name="Kuo A."/>
            <person name="Mondo S."/>
            <person name="Pangilinan J."/>
            <person name="Riley R."/>
            <person name="LaButti K."/>
            <person name="Andreopoulos B."/>
            <person name="Lipzen A."/>
            <person name="Chen C."/>
            <person name="Yan M."/>
            <person name="Daum C."/>
            <person name="Ng V."/>
            <person name="Clum A."/>
            <person name="Steindorff A."/>
            <person name="Ohm R.A."/>
            <person name="Martin F."/>
            <person name="Silar P."/>
            <person name="Natvig D.O."/>
            <person name="Lalanne C."/>
            <person name="Gautier V."/>
            <person name="Ament-Velasquez S.L."/>
            <person name="Kruys A."/>
            <person name="Hutchinson M.I."/>
            <person name="Powell A.J."/>
            <person name="Barry K."/>
            <person name="Miller A.N."/>
            <person name="Grigoriev I.V."/>
            <person name="Debuchy R."/>
            <person name="Gladieux P."/>
            <person name="Hiltunen Thoren M."/>
            <person name="Johannesson H."/>
        </authorList>
    </citation>
    <scope>NUCLEOTIDE SEQUENCE</scope>
    <source>
        <strain evidence="2">SMH4131-1</strain>
    </source>
</reference>
<dbReference type="AlphaFoldDB" id="A0AAE0IWS9"/>
<comment type="caution">
    <text evidence="2">The sequence shown here is derived from an EMBL/GenBank/DDBJ whole genome shotgun (WGS) entry which is preliminary data.</text>
</comment>
<keyword evidence="3" id="KW-1185">Reference proteome</keyword>